<reference evidence="15 16" key="1">
    <citation type="submission" date="2020-08" db="EMBL/GenBank/DDBJ databases">
        <title>Genomic Encyclopedia of Type Strains, Phase IV (KMG-IV): sequencing the most valuable type-strain genomes for metagenomic binning, comparative biology and taxonomic classification.</title>
        <authorList>
            <person name="Goeker M."/>
        </authorList>
    </citation>
    <scope>NUCLEOTIDE SEQUENCE [LARGE SCALE GENOMIC DNA]</scope>
    <source>
        <strain evidence="15 16">DSM 24163</strain>
    </source>
</reference>
<organism evidence="15 16">
    <name type="scientific">Chiayiivirga flava</name>
    <dbReference type="NCBI Taxonomy" id="659595"/>
    <lineage>
        <taxon>Bacteria</taxon>
        <taxon>Pseudomonadati</taxon>
        <taxon>Pseudomonadota</taxon>
        <taxon>Gammaproteobacteria</taxon>
        <taxon>Lysobacterales</taxon>
        <taxon>Lysobacteraceae</taxon>
        <taxon>Chiayiivirga</taxon>
    </lineage>
</organism>
<dbReference type="InterPro" id="IPR051045">
    <property type="entry name" value="TonB-dependent_transducer"/>
</dbReference>
<evidence type="ECO:0000256" key="10">
    <source>
        <dbReference type="ARBA" id="ARBA00022989"/>
    </source>
</evidence>
<keyword evidence="10 13" id="KW-1133">Transmembrane helix</keyword>
<comment type="similarity">
    <text evidence="2">Belongs to the TonB family.</text>
</comment>
<evidence type="ECO:0000313" key="15">
    <source>
        <dbReference type="EMBL" id="MBB5207701.1"/>
    </source>
</evidence>
<evidence type="ECO:0000256" key="6">
    <source>
        <dbReference type="ARBA" id="ARBA00022519"/>
    </source>
</evidence>
<evidence type="ECO:0000256" key="13">
    <source>
        <dbReference type="SAM" id="Phobius"/>
    </source>
</evidence>
<evidence type="ECO:0000256" key="12">
    <source>
        <dbReference type="SAM" id="MobiDB-lite"/>
    </source>
</evidence>
<dbReference type="EMBL" id="JACHHP010000002">
    <property type="protein sequence ID" value="MBB5207701.1"/>
    <property type="molecule type" value="Genomic_DNA"/>
</dbReference>
<dbReference type="AlphaFoldDB" id="A0A7W8D4C0"/>
<feature type="transmembrane region" description="Helical" evidence="13">
    <location>
        <begin position="12"/>
        <end position="36"/>
    </location>
</feature>
<keyword evidence="5" id="KW-1003">Cell membrane</keyword>
<comment type="subcellular location">
    <subcellularLocation>
        <location evidence="1">Cell inner membrane</location>
        <topology evidence="1">Single-pass membrane protein</topology>
        <orientation evidence="1">Periplasmic side</orientation>
    </subcellularLocation>
</comment>
<keyword evidence="16" id="KW-1185">Reference proteome</keyword>
<keyword evidence="7 13" id="KW-0812">Transmembrane</keyword>
<evidence type="ECO:0000256" key="2">
    <source>
        <dbReference type="ARBA" id="ARBA00006555"/>
    </source>
</evidence>
<dbReference type="GO" id="GO:0055085">
    <property type="term" value="P:transmembrane transport"/>
    <property type="evidence" value="ECO:0007669"/>
    <property type="project" value="InterPro"/>
</dbReference>
<accession>A0A7W8D4C0</accession>
<dbReference type="PROSITE" id="PS52015">
    <property type="entry name" value="TONB_CTD"/>
    <property type="match status" value="1"/>
</dbReference>
<evidence type="ECO:0000259" key="14">
    <source>
        <dbReference type="PROSITE" id="PS52015"/>
    </source>
</evidence>
<dbReference type="SUPFAM" id="SSF74653">
    <property type="entry name" value="TolA/TonB C-terminal domain"/>
    <property type="match status" value="1"/>
</dbReference>
<dbReference type="GO" id="GO:0015031">
    <property type="term" value="P:protein transport"/>
    <property type="evidence" value="ECO:0007669"/>
    <property type="project" value="UniProtKB-KW"/>
</dbReference>
<dbReference type="RefSeq" id="WP_183960239.1">
    <property type="nucleotide sequence ID" value="NZ_JACHHP010000002.1"/>
</dbReference>
<dbReference type="Proteomes" id="UP000521199">
    <property type="component" value="Unassembled WGS sequence"/>
</dbReference>
<proteinExistence type="inferred from homology"/>
<evidence type="ECO:0000256" key="3">
    <source>
        <dbReference type="ARBA" id="ARBA00022362"/>
    </source>
</evidence>
<evidence type="ECO:0000256" key="11">
    <source>
        <dbReference type="ARBA" id="ARBA00023136"/>
    </source>
</evidence>
<evidence type="ECO:0000256" key="4">
    <source>
        <dbReference type="ARBA" id="ARBA00022448"/>
    </source>
</evidence>
<feature type="domain" description="TonB C-terminal" evidence="14">
    <location>
        <begin position="231"/>
        <end position="316"/>
    </location>
</feature>
<gene>
    <name evidence="15" type="ORF">HNQ52_001230</name>
</gene>
<dbReference type="InterPro" id="IPR006260">
    <property type="entry name" value="TonB/TolA_C"/>
</dbReference>
<keyword evidence="11 13" id="KW-0472">Membrane</keyword>
<dbReference type="Gene3D" id="3.30.2420.10">
    <property type="entry name" value="TonB"/>
    <property type="match status" value="1"/>
</dbReference>
<evidence type="ECO:0000313" key="16">
    <source>
        <dbReference type="Proteomes" id="UP000521199"/>
    </source>
</evidence>
<feature type="region of interest" description="Disordered" evidence="12">
    <location>
        <begin position="163"/>
        <end position="222"/>
    </location>
</feature>
<dbReference type="PANTHER" id="PTHR33446">
    <property type="entry name" value="PROTEIN TONB-RELATED"/>
    <property type="match status" value="1"/>
</dbReference>
<evidence type="ECO:0000256" key="9">
    <source>
        <dbReference type="ARBA" id="ARBA00022927"/>
    </source>
</evidence>
<sequence>MHQRTSRAHQRGRGVMATIVLAFVLGGGLIAVLYAWSQRGVADAAPAAVPAPPVPAAAPPASIDERAARAERAMRDTRLFAPPGDNAFELYLRVLDADPANATARNALGDLFPYALIYIEERLAAGDASDAARMLALMQRADADAPALPRLSTALAELRAAQAPLPPGERGAIPTPAARPEAPEPAPAIVTAPADATPGSPPAPATVAVQPPAPAPQPDPAAPAVAPTALVAATAPQVLSRAQARYPVIAMRRRIEGQVELEFTVLKDGSVDDVRVLASDPAGVFDREAVAAMQRWRFAPQRAQQRARRVFDFRLD</sequence>
<dbReference type="GO" id="GO:0031992">
    <property type="term" value="F:energy transducer activity"/>
    <property type="evidence" value="ECO:0007669"/>
    <property type="project" value="TreeGrafter"/>
</dbReference>
<dbReference type="PANTHER" id="PTHR33446:SF8">
    <property type="entry name" value="PROTEIN TONB"/>
    <property type="match status" value="1"/>
</dbReference>
<dbReference type="InterPro" id="IPR037682">
    <property type="entry name" value="TonB_C"/>
</dbReference>
<evidence type="ECO:0000256" key="1">
    <source>
        <dbReference type="ARBA" id="ARBA00004383"/>
    </source>
</evidence>
<evidence type="ECO:0000256" key="5">
    <source>
        <dbReference type="ARBA" id="ARBA00022475"/>
    </source>
</evidence>
<keyword evidence="8" id="KW-0677">Repeat</keyword>
<keyword evidence="6" id="KW-0997">Cell inner membrane</keyword>
<keyword evidence="4" id="KW-0813">Transport</keyword>
<dbReference type="NCBIfam" id="TIGR01352">
    <property type="entry name" value="tonB_Cterm"/>
    <property type="match status" value="1"/>
</dbReference>
<comment type="caution">
    <text evidence="15">The sequence shown here is derived from an EMBL/GenBank/DDBJ whole genome shotgun (WGS) entry which is preliminary data.</text>
</comment>
<name>A0A7W8D4C0_9GAMM</name>
<dbReference type="GO" id="GO:0098797">
    <property type="term" value="C:plasma membrane protein complex"/>
    <property type="evidence" value="ECO:0007669"/>
    <property type="project" value="TreeGrafter"/>
</dbReference>
<keyword evidence="9" id="KW-0653">Protein transport</keyword>
<protein>
    <recommendedName>
        <fullName evidence="3">Protein TonB</fullName>
    </recommendedName>
</protein>
<evidence type="ECO:0000256" key="8">
    <source>
        <dbReference type="ARBA" id="ARBA00022737"/>
    </source>
</evidence>
<evidence type="ECO:0000256" key="7">
    <source>
        <dbReference type="ARBA" id="ARBA00022692"/>
    </source>
</evidence>
<dbReference type="Pfam" id="PF03544">
    <property type="entry name" value="TonB_C"/>
    <property type="match status" value="1"/>
</dbReference>
<feature type="compositionally biased region" description="Pro residues" evidence="12">
    <location>
        <begin position="211"/>
        <end position="221"/>
    </location>
</feature>